<dbReference type="Proteomes" id="UP000197334">
    <property type="component" value="Unassembled WGS sequence"/>
</dbReference>
<dbReference type="RefSeq" id="WP_027959983.1">
    <property type="nucleotide sequence ID" value="NZ_JPUA01000012.1"/>
</dbReference>
<dbReference type="NCBIfam" id="TIGR00689">
    <property type="entry name" value="rpiB_lacA_lacB"/>
    <property type="match status" value="1"/>
</dbReference>
<dbReference type="InterPro" id="IPR036569">
    <property type="entry name" value="RpiB_LacA_LacB_sf"/>
</dbReference>
<dbReference type="NCBIfam" id="NF004051">
    <property type="entry name" value="PRK05571.1"/>
    <property type="match status" value="1"/>
</dbReference>
<dbReference type="Gene3D" id="3.40.1400.10">
    <property type="entry name" value="Sugar-phosphate isomerase, RpiB/LacA/LacB"/>
    <property type="match status" value="1"/>
</dbReference>
<dbReference type="InterPro" id="IPR003500">
    <property type="entry name" value="RpiB_LacA_LacB"/>
</dbReference>
<accession>A0A246S2N3</accession>
<dbReference type="PANTHER" id="PTHR43732:SF1">
    <property type="entry name" value="RIBOSE 5-PHOSPHATE ISOMERASE"/>
    <property type="match status" value="1"/>
</dbReference>
<dbReference type="GO" id="GO:0016861">
    <property type="term" value="F:intramolecular oxidoreductase activity, interconverting aldoses and ketoses"/>
    <property type="evidence" value="ECO:0007669"/>
    <property type="project" value="UniProtKB-ARBA"/>
</dbReference>
<comment type="caution">
    <text evidence="3">The sequence shown here is derived from an EMBL/GenBank/DDBJ whole genome shotgun (WGS) entry which is preliminary data.</text>
</comment>
<keyword evidence="2 3" id="KW-0413">Isomerase</keyword>
<dbReference type="SUPFAM" id="SSF89623">
    <property type="entry name" value="Ribose/Galactose isomerase RpiB/AlsB"/>
    <property type="match status" value="1"/>
</dbReference>
<dbReference type="GO" id="GO:0005975">
    <property type="term" value="P:carbohydrate metabolic process"/>
    <property type="evidence" value="ECO:0007669"/>
    <property type="project" value="InterPro"/>
</dbReference>
<dbReference type="AlphaFoldDB" id="A0A246S2N3"/>
<evidence type="ECO:0000313" key="4">
    <source>
        <dbReference type="Proteomes" id="UP000197334"/>
    </source>
</evidence>
<dbReference type="InterPro" id="IPR051812">
    <property type="entry name" value="SPI_LacAB/RpiB"/>
</dbReference>
<evidence type="ECO:0000256" key="1">
    <source>
        <dbReference type="ARBA" id="ARBA00008754"/>
    </source>
</evidence>
<evidence type="ECO:0000256" key="2">
    <source>
        <dbReference type="ARBA" id="ARBA00023235"/>
    </source>
</evidence>
<dbReference type="PANTHER" id="PTHR43732">
    <property type="entry name" value="RIBOSE 5-PHOSPHATE ISOMERASE-RELATED"/>
    <property type="match status" value="1"/>
</dbReference>
<proteinExistence type="inferred from homology"/>
<sequence length="157" mass="16612">MSSATSSLRVAIGGDEAAYDLKEILIGYIRELGYEVEDFGTFNAQPVLYPDVAFEVATAIKEGRFDRAVLVCGTGIGVAISANKVPGIRAAQAHDTYSAAKARTSNNAQIVTLGSRVIGPELAKSIVATFLGSHFSGGNSELKIAKIDEYESRLNTP</sequence>
<dbReference type="Pfam" id="PF02502">
    <property type="entry name" value="LacAB_rpiB"/>
    <property type="match status" value="1"/>
</dbReference>
<dbReference type="EMBL" id="JPUA01000012">
    <property type="protein sequence ID" value="OWV30674.1"/>
    <property type="molecule type" value="Genomic_DNA"/>
</dbReference>
<reference evidence="3 4" key="1">
    <citation type="submission" date="2014-08" db="EMBL/GenBank/DDBJ databases">
        <title>Draft genome sequence of a novel L-asparaginase producing marine bacterium, Halomonas campaniensis.</title>
        <authorList>
            <person name="Sundarakrishnan B."/>
            <person name="Moushumi Priya A."/>
            <person name="Raman G."/>
            <person name="Sakthivel N."/>
            <person name="Park S."/>
            <person name="Jayachandran S."/>
        </authorList>
    </citation>
    <scope>NUCLEOTIDE SEQUENCE [LARGE SCALE GENOMIC DNA]</scope>
    <source>
        <strain evidence="3 4">SK03</strain>
    </source>
</reference>
<evidence type="ECO:0000313" key="3">
    <source>
        <dbReference type="EMBL" id="OWV30674.1"/>
    </source>
</evidence>
<dbReference type="PIRSF" id="PIRSF005384">
    <property type="entry name" value="RpiB_LacA_B"/>
    <property type="match status" value="1"/>
</dbReference>
<name>A0A246S2N3_9GAMM</name>
<dbReference type="OrthoDB" id="1778624at2"/>
<comment type="similarity">
    <text evidence="1">Belongs to the LacAB/RpiB family.</text>
</comment>
<protein>
    <submittedName>
        <fullName evidence="3">Ribose 5-phosphate isomerase</fullName>
    </submittedName>
</protein>
<keyword evidence="4" id="KW-1185">Reference proteome</keyword>
<gene>
    <name evidence="3" type="ORF">JI62_05050</name>
</gene>
<organism evidence="3 4">
    <name type="scientific">Halomonas campaniensis</name>
    <dbReference type="NCBI Taxonomy" id="213554"/>
    <lineage>
        <taxon>Bacteria</taxon>
        <taxon>Pseudomonadati</taxon>
        <taxon>Pseudomonadota</taxon>
        <taxon>Gammaproteobacteria</taxon>
        <taxon>Oceanospirillales</taxon>
        <taxon>Halomonadaceae</taxon>
        <taxon>Halomonas</taxon>
    </lineage>
</organism>